<accession>A0AAD6ZIY1</accession>
<evidence type="ECO:0000313" key="2">
    <source>
        <dbReference type="EMBL" id="KAJ7323928.1"/>
    </source>
</evidence>
<evidence type="ECO:0000313" key="3">
    <source>
        <dbReference type="Proteomes" id="UP001218218"/>
    </source>
</evidence>
<protein>
    <submittedName>
        <fullName evidence="2">Uncharacterized protein</fullName>
    </submittedName>
</protein>
<comment type="caution">
    <text evidence="2">The sequence shown here is derived from an EMBL/GenBank/DDBJ whole genome shotgun (WGS) entry which is preliminary data.</text>
</comment>
<dbReference type="AlphaFoldDB" id="A0AAD6ZIY1"/>
<proteinExistence type="predicted"/>
<dbReference type="Proteomes" id="UP001218218">
    <property type="component" value="Unassembled WGS sequence"/>
</dbReference>
<dbReference type="EMBL" id="JARIHO010000045">
    <property type="protein sequence ID" value="KAJ7323928.1"/>
    <property type="molecule type" value="Genomic_DNA"/>
</dbReference>
<feature type="compositionally biased region" description="Gly residues" evidence="1">
    <location>
        <begin position="289"/>
        <end position="303"/>
    </location>
</feature>
<gene>
    <name evidence="2" type="ORF">DFH08DRAFT_887173</name>
</gene>
<sequence length="335" mass="35858">MYSPEQLLQGVPADLIRMYEDVAFPKFFLVVSGGNGAVMRTHGLIRDAIANYINIDPTTFTLGTPPTAANGSSPTLWLAADIPDPLAQGIVDARILSSTNITLYTLPYNMPIIGFVGVFAGFTLPNTVMGANTARDLIGTAVQGNSEISQFVQTHRDAFGPQVSSGEAWGTFLASITVHGIVLIVNDTNTVAWRLHVTPPTNDRESWSQLRRLFGKLRIMTALHGTAQLQRAFKCRICPAIDHPTPLCPLPDLPGWLGPTPATIAALEDASRAAAAKAQEQMRLNTSAGEGGSNGRSGTGHGQGPPDAKARRGGKGKRGGDFKGRGKRRERDDFF</sequence>
<feature type="compositionally biased region" description="Basic and acidic residues" evidence="1">
    <location>
        <begin position="318"/>
        <end position="335"/>
    </location>
</feature>
<keyword evidence="3" id="KW-1185">Reference proteome</keyword>
<reference evidence="2" key="1">
    <citation type="submission" date="2023-03" db="EMBL/GenBank/DDBJ databases">
        <title>Massive genome expansion in bonnet fungi (Mycena s.s.) driven by repeated elements and novel gene families across ecological guilds.</title>
        <authorList>
            <consortium name="Lawrence Berkeley National Laboratory"/>
            <person name="Harder C.B."/>
            <person name="Miyauchi S."/>
            <person name="Viragh M."/>
            <person name="Kuo A."/>
            <person name="Thoen E."/>
            <person name="Andreopoulos B."/>
            <person name="Lu D."/>
            <person name="Skrede I."/>
            <person name="Drula E."/>
            <person name="Henrissat B."/>
            <person name="Morin E."/>
            <person name="Kohler A."/>
            <person name="Barry K."/>
            <person name="LaButti K."/>
            <person name="Morin E."/>
            <person name="Salamov A."/>
            <person name="Lipzen A."/>
            <person name="Mereny Z."/>
            <person name="Hegedus B."/>
            <person name="Baldrian P."/>
            <person name="Stursova M."/>
            <person name="Weitz H."/>
            <person name="Taylor A."/>
            <person name="Grigoriev I.V."/>
            <person name="Nagy L.G."/>
            <person name="Martin F."/>
            <person name="Kauserud H."/>
        </authorList>
    </citation>
    <scope>NUCLEOTIDE SEQUENCE</scope>
    <source>
        <strain evidence="2">CBHHK002</strain>
    </source>
</reference>
<feature type="region of interest" description="Disordered" evidence="1">
    <location>
        <begin position="275"/>
        <end position="335"/>
    </location>
</feature>
<evidence type="ECO:0000256" key="1">
    <source>
        <dbReference type="SAM" id="MobiDB-lite"/>
    </source>
</evidence>
<organism evidence="2 3">
    <name type="scientific">Mycena albidolilacea</name>
    <dbReference type="NCBI Taxonomy" id="1033008"/>
    <lineage>
        <taxon>Eukaryota</taxon>
        <taxon>Fungi</taxon>
        <taxon>Dikarya</taxon>
        <taxon>Basidiomycota</taxon>
        <taxon>Agaricomycotina</taxon>
        <taxon>Agaricomycetes</taxon>
        <taxon>Agaricomycetidae</taxon>
        <taxon>Agaricales</taxon>
        <taxon>Marasmiineae</taxon>
        <taxon>Mycenaceae</taxon>
        <taxon>Mycena</taxon>
    </lineage>
</organism>
<name>A0AAD6ZIY1_9AGAR</name>